<evidence type="ECO:0000256" key="3">
    <source>
        <dbReference type="ARBA" id="ARBA00022801"/>
    </source>
</evidence>
<evidence type="ECO:0000259" key="5">
    <source>
        <dbReference type="Pfam" id="PF01510"/>
    </source>
</evidence>
<evidence type="ECO:0000256" key="2">
    <source>
        <dbReference type="ARBA" id="ARBA00011901"/>
    </source>
</evidence>
<dbReference type="InterPro" id="IPR051206">
    <property type="entry name" value="NAMLAA_amidase_2"/>
</dbReference>
<dbReference type="RefSeq" id="WP_091561833.1">
    <property type="nucleotide sequence ID" value="NZ_FNPH01000013.1"/>
</dbReference>
<dbReference type="GO" id="GO:0071555">
    <property type="term" value="P:cell wall organization"/>
    <property type="evidence" value="ECO:0007669"/>
    <property type="project" value="UniProtKB-KW"/>
</dbReference>
<evidence type="ECO:0000256" key="1">
    <source>
        <dbReference type="ARBA" id="ARBA00001561"/>
    </source>
</evidence>
<name>A0A1H3SQU2_9ACTN</name>
<evidence type="ECO:0000256" key="4">
    <source>
        <dbReference type="ARBA" id="ARBA00023316"/>
    </source>
</evidence>
<sequence>MRVPGVRFVQGRNRYGTSTKYAIAVHATANTASAADEAMYATRRTDGTSAHFYLDRREVIQSLDTRDRAGHAGSTQGNTYAIALEFTGLNSWSRATWLSSVAWDRVGAVLATVSRTHQIPARRVTVAQMRADARVRGAYDHNQMRLAWGGTDHTDPGPHFPWDRLLAVWQQHLQGEDFPVDQSQFESMFLRALRQGGAIRRAIGVAPHEQSVYRTGQSAHFWWFSKIPDSLAEINRKLDILAGSAGGAVARQVGAISSETRTPRVPAARTPAESTGDADVVARLGSPDVTVAQKAALLREWLGQDAPAVGAALAAGPARSA</sequence>
<dbReference type="GO" id="GO:0009254">
    <property type="term" value="P:peptidoglycan turnover"/>
    <property type="evidence" value="ECO:0007669"/>
    <property type="project" value="TreeGrafter"/>
</dbReference>
<keyword evidence="7" id="KW-1185">Reference proteome</keyword>
<evidence type="ECO:0000313" key="6">
    <source>
        <dbReference type="EMBL" id="SDZ39921.1"/>
    </source>
</evidence>
<comment type="catalytic activity">
    <reaction evidence="1">
        <text>Hydrolyzes the link between N-acetylmuramoyl residues and L-amino acid residues in certain cell-wall glycopeptides.</text>
        <dbReference type="EC" id="3.5.1.28"/>
    </reaction>
</comment>
<evidence type="ECO:0000313" key="7">
    <source>
        <dbReference type="Proteomes" id="UP000242415"/>
    </source>
</evidence>
<dbReference type="EMBL" id="FNPH01000013">
    <property type="protein sequence ID" value="SDZ39921.1"/>
    <property type="molecule type" value="Genomic_DNA"/>
</dbReference>
<organism evidence="6 7">
    <name type="scientific">Micromonospora pattaloongensis</name>
    <dbReference type="NCBI Taxonomy" id="405436"/>
    <lineage>
        <taxon>Bacteria</taxon>
        <taxon>Bacillati</taxon>
        <taxon>Actinomycetota</taxon>
        <taxon>Actinomycetes</taxon>
        <taxon>Micromonosporales</taxon>
        <taxon>Micromonosporaceae</taxon>
        <taxon>Micromonospora</taxon>
    </lineage>
</organism>
<dbReference type="SUPFAM" id="SSF55846">
    <property type="entry name" value="N-acetylmuramoyl-L-alanine amidase-like"/>
    <property type="match status" value="1"/>
</dbReference>
<proteinExistence type="predicted"/>
<dbReference type="EC" id="3.5.1.28" evidence="2"/>
<dbReference type="OrthoDB" id="4561060at2"/>
<dbReference type="GO" id="GO:0009253">
    <property type="term" value="P:peptidoglycan catabolic process"/>
    <property type="evidence" value="ECO:0007669"/>
    <property type="project" value="InterPro"/>
</dbReference>
<dbReference type="Gene3D" id="3.40.80.10">
    <property type="entry name" value="Peptidoglycan recognition protein-like"/>
    <property type="match status" value="1"/>
</dbReference>
<dbReference type="Pfam" id="PF01510">
    <property type="entry name" value="Amidase_2"/>
    <property type="match status" value="1"/>
</dbReference>
<dbReference type="PANTHER" id="PTHR30417:SF1">
    <property type="entry name" value="N-ACETYLMURAMOYL-L-ALANINE AMIDASE AMID"/>
    <property type="match status" value="1"/>
</dbReference>
<accession>A0A1H3SQU2</accession>
<dbReference type="AlphaFoldDB" id="A0A1H3SQU2"/>
<dbReference type="PANTHER" id="PTHR30417">
    <property type="entry name" value="N-ACETYLMURAMOYL-L-ALANINE AMIDASE AMID"/>
    <property type="match status" value="1"/>
</dbReference>
<gene>
    <name evidence="6" type="ORF">SAMN05444365_11331</name>
</gene>
<feature type="domain" description="N-acetylmuramoyl-L-alanine amidase" evidence="5">
    <location>
        <begin position="23"/>
        <end position="158"/>
    </location>
</feature>
<dbReference type="InterPro" id="IPR036505">
    <property type="entry name" value="Amidase/PGRP_sf"/>
</dbReference>
<dbReference type="GO" id="GO:0008745">
    <property type="term" value="F:N-acetylmuramoyl-L-alanine amidase activity"/>
    <property type="evidence" value="ECO:0007669"/>
    <property type="project" value="UniProtKB-EC"/>
</dbReference>
<protein>
    <recommendedName>
        <fullName evidence="2">N-acetylmuramoyl-L-alanine amidase</fullName>
        <ecNumber evidence="2">3.5.1.28</ecNumber>
    </recommendedName>
</protein>
<dbReference type="CDD" id="cd06583">
    <property type="entry name" value="PGRP"/>
    <property type="match status" value="1"/>
</dbReference>
<dbReference type="InterPro" id="IPR002502">
    <property type="entry name" value="Amidase_domain"/>
</dbReference>
<keyword evidence="4" id="KW-0961">Cell wall biogenesis/degradation</keyword>
<dbReference type="Proteomes" id="UP000242415">
    <property type="component" value="Unassembled WGS sequence"/>
</dbReference>
<keyword evidence="3" id="KW-0378">Hydrolase</keyword>
<reference evidence="7" key="1">
    <citation type="submission" date="2016-10" db="EMBL/GenBank/DDBJ databases">
        <authorList>
            <person name="Varghese N."/>
            <person name="Submissions S."/>
        </authorList>
    </citation>
    <scope>NUCLEOTIDE SEQUENCE [LARGE SCALE GENOMIC DNA]</scope>
    <source>
        <strain evidence="7">DSM 45245</strain>
    </source>
</reference>